<evidence type="ECO:0000256" key="7">
    <source>
        <dbReference type="ARBA" id="ARBA00022723"/>
    </source>
</evidence>
<evidence type="ECO:0000256" key="10">
    <source>
        <dbReference type="ARBA" id="ARBA00023002"/>
    </source>
</evidence>
<dbReference type="SUPFAM" id="SSF48264">
    <property type="entry name" value="Cytochrome P450"/>
    <property type="match status" value="1"/>
</dbReference>
<keyword evidence="12 15" id="KW-0503">Monooxygenase</keyword>
<keyword evidence="9" id="KW-0492">Microsome</keyword>
<evidence type="ECO:0000256" key="6">
    <source>
        <dbReference type="ARBA" id="ARBA00022617"/>
    </source>
</evidence>
<dbReference type="Gene3D" id="1.10.630.10">
    <property type="entry name" value="Cytochrome P450"/>
    <property type="match status" value="1"/>
</dbReference>
<dbReference type="Pfam" id="PF00067">
    <property type="entry name" value="p450"/>
    <property type="match status" value="1"/>
</dbReference>
<comment type="similarity">
    <text evidence="5 15">Belongs to the cytochrome P450 family.</text>
</comment>
<dbReference type="EMBL" id="CARXXK010000001">
    <property type="protein sequence ID" value="CAI6345257.1"/>
    <property type="molecule type" value="Genomic_DNA"/>
</dbReference>
<keyword evidence="6 14" id="KW-0349">Heme</keyword>
<organism evidence="16 17">
    <name type="scientific">Macrosiphum euphorbiae</name>
    <name type="common">potato aphid</name>
    <dbReference type="NCBI Taxonomy" id="13131"/>
    <lineage>
        <taxon>Eukaryota</taxon>
        <taxon>Metazoa</taxon>
        <taxon>Ecdysozoa</taxon>
        <taxon>Arthropoda</taxon>
        <taxon>Hexapoda</taxon>
        <taxon>Insecta</taxon>
        <taxon>Pterygota</taxon>
        <taxon>Neoptera</taxon>
        <taxon>Paraneoptera</taxon>
        <taxon>Hemiptera</taxon>
        <taxon>Sternorrhyncha</taxon>
        <taxon>Aphidomorpha</taxon>
        <taxon>Aphidoidea</taxon>
        <taxon>Aphididae</taxon>
        <taxon>Macrosiphini</taxon>
        <taxon>Macrosiphum</taxon>
    </lineage>
</organism>
<dbReference type="InterPro" id="IPR002403">
    <property type="entry name" value="Cyt_P450_E_grp-IV"/>
</dbReference>
<reference evidence="16 17" key="1">
    <citation type="submission" date="2023-01" db="EMBL/GenBank/DDBJ databases">
        <authorList>
            <person name="Whitehead M."/>
        </authorList>
    </citation>
    <scope>NUCLEOTIDE SEQUENCE [LARGE SCALE GENOMIC DNA]</scope>
</reference>
<keyword evidence="7 14" id="KW-0479">Metal-binding</keyword>
<dbReference type="GO" id="GO:0005506">
    <property type="term" value="F:iron ion binding"/>
    <property type="evidence" value="ECO:0007669"/>
    <property type="project" value="InterPro"/>
</dbReference>
<keyword evidence="8" id="KW-0256">Endoplasmic reticulum</keyword>
<evidence type="ECO:0000313" key="17">
    <source>
        <dbReference type="Proteomes" id="UP001160148"/>
    </source>
</evidence>
<dbReference type="InterPro" id="IPR050196">
    <property type="entry name" value="Cytochrome_P450_Monoox"/>
</dbReference>
<evidence type="ECO:0000313" key="16">
    <source>
        <dbReference type="EMBL" id="CAI6345257.1"/>
    </source>
</evidence>
<comment type="caution">
    <text evidence="16">The sequence shown here is derived from an EMBL/GenBank/DDBJ whole genome shotgun (WGS) entry which is preliminary data.</text>
</comment>
<keyword evidence="10 15" id="KW-0560">Oxidoreductase</keyword>
<dbReference type="PRINTS" id="PR00465">
    <property type="entry name" value="EP450IV"/>
</dbReference>
<dbReference type="AlphaFoldDB" id="A0AAV0VQN9"/>
<evidence type="ECO:0000256" key="9">
    <source>
        <dbReference type="ARBA" id="ARBA00022848"/>
    </source>
</evidence>
<dbReference type="GO" id="GO:0020037">
    <property type="term" value="F:heme binding"/>
    <property type="evidence" value="ECO:0007669"/>
    <property type="project" value="InterPro"/>
</dbReference>
<dbReference type="PANTHER" id="PTHR24291:SF189">
    <property type="entry name" value="CYTOCHROME P450 4C3-RELATED"/>
    <property type="match status" value="1"/>
</dbReference>
<protein>
    <recommendedName>
        <fullName evidence="18">Cytochrome P450</fullName>
    </recommendedName>
</protein>
<dbReference type="Proteomes" id="UP001160148">
    <property type="component" value="Unassembled WGS sequence"/>
</dbReference>
<keyword evidence="17" id="KW-1185">Reference proteome</keyword>
<dbReference type="PANTHER" id="PTHR24291">
    <property type="entry name" value="CYTOCHROME P450 FAMILY 4"/>
    <property type="match status" value="1"/>
</dbReference>
<dbReference type="PROSITE" id="PS00086">
    <property type="entry name" value="CYTOCHROME_P450"/>
    <property type="match status" value="1"/>
</dbReference>
<evidence type="ECO:0000256" key="1">
    <source>
        <dbReference type="ARBA" id="ARBA00001971"/>
    </source>
</evidence>
<dbReference type="InterPro" id="IPR017972">
    <property type="entry name" value="Cyt_P450_CS"/>
</dbReference>
<dbReference type="GO" id="GO:0004497">
    <property type="term" value="F:monooxygenase activity"/>
    <property type="evidence" value="ECO:0007669"/>
    <property type="project" value="UniProtKB-KW"/>
</dbReference>
<keyword evidence="13" id="KW-0472">Membrane</keyword>
<dbReference type="GO" id="GO:0016705">
    <property type="term" value="F:oxidoreductase activity, acting on paired donors, with incorporation or reduction of molecular oxygen"/>
    <property type="evidence" value="ECO:0007669"/>
    <property type="project" value="InterPro"/>
</dbReference>
<evidence type="ECO:0000256" key="13">
    <source>
        <dbReference type="ARBA" id="ARBA00023136"/>
    </source>
</evidence>
<evidence type="ECO:0008006" key="18">
    <source>
        <dbReference type="Google" id="ProtNLM"/>
    </source>
</evidence>
<keyword evidence="11 14" id="KW-0408">Iron</keyword>
<accession>A0AAV0VQN9</accession>
<dbReference type="InterPro" id="IPR001128">
    <property type="entry name" value="Cyt_P450"/>
</dbReference>
<sequence length="248" mass="28555">MRYYLENQPKLFLDILFELNHDGGNLTDSDIRDEVITMMAGGFDTSAITVCFVLLMMGIHQDIQDKVYNEIYDIFGESDQTITIYDTTKLVYLEQVIKETLRLYPIGALLLRETQDDIKIFSSDYILPKGTTCIIAPFFTHHSPDLYSNPWSFNPENFSPENVAKRHKYGFIPFSGGPRGCIGNKYAMLSMKAVVSTFLRNFSVHSDIKLTDIKLTLGLFLRSVHGYPVTIRLRDRRPTYKQKQNQQI</sequence>
<comment type="subcellular location">
    <subcellularLocation>
        <location evidence="4">Endoplasmic reticulum membrane</location>
        <topology evidence="4">Peripheral membrane protein</topology>
    </subcellularLocation>
    <subcellularLocation>
        <location evidence="3">Microsome membrane</location>
        <topology evidence="3">Peripheral membrane protein</topology>
    </subcellularLocation>
</comment>
<evidence type="ECO:0000256" key="3">
    <source>
        <dbReference type="ARBA" id="ARBA00004174"/>
    </source>
</evidence>
<evidence type="ECO:0000256" key="2">
    <source>
        <dbReference type="ARBA" id="ARBA00003690"/>
    </source>
</evidence>
<evidence type="ECO:0000256" key="11">
    <source>
        <dbReference type="ARBA" id="ARBA00023004"/>
    </source>
</evidence>
<proteinExistence type="inferred from homology"/>
<feature type="binding site" description="axial binding residue" evidence="14">
    <location>
        <position position="181"/>
    </location>
    <ligand>
        <name>heme</name>
        <dbReference type="ChEBI" id="CHEBI:30413"/>
    </ligand>
    <ligandPart>
        <name>Fe</name>
        <dbReference type="ChEBI" id="CHEBI:18248"/>
    </ligandPart>
</feature>
<gene>
    <name evidence="16" type="ORF">MEUPH1_LOCUS2290</name>
</gene>
<evidence type="ECO:0000256" key="15">
    <source>
        <dbReference type="RuleBase" id="RU000461"/>
    </source>
</evidence>
<comment type="function">
    <text evidence="2">May be involved in the metabolism of insect hormones and in the breakdown of synthetic insecticides.</text>
</comment>
<evidence type="ECO:0000256" key="5">
    <source>
        <dbReference type="ARBA" id="ARBA00010617"/>
    </source>
</evidence>
<dbReference type="GO" id="GO:0005789">
    <property type="term" value="C:endoplasmic reticulum membrane"/>
    <property type="evidence" value="ECO:0007669"/>
    <property type="project" value="UniProtKB-SubCell"/>
</dbReference>
<evidence type="ECO:0000256" key="4">
    <source>
        <dbReference type="ARBA" id="ARBA00004406"/>
    </source>
</evidence>
<comment type="cofactor">
    <cofactor evidence="1 14">
        <name>heme</name>
        <dbReference type="ChEBI" id="CHEBI:30413"/>
    </cofactor>
</comment>
<evidence type="ECO:0000256" key="8">
    <source>
        <dbReference type="ARBA" id="ARBA00022824"/>
    </source>
</evidence>
<dbReference type="InterPro" id="IPR036396">
    <property type="entry name" value="Cyt_P450_sf"/>
</dbReference>
<evidence type="ECO:0000256" key="14">
    <source>
        <dbReference type="PIRSR" id="PIRSR602403-1"/>
    </source>
</evidence>
<name>A0AAV0VQN9_9HEMI</name>
<evidence type="ECO:0000256" key="12">
    <source>
        <dbReference type="ARBA" id="ARBA00023033"/>
    </source>
</evidence>
<dbReference type="PRINTS" id="PR00385">
    <property type="entry name" value="P450"/>
</dbReference>